<organism evidence="1 2">
    <name type="scientific">Youxingia wuxianensis</name>
    <dbReference type="NCBI Taxonomy" id="2763678"/>
    <lineage>
        <taxon>Bacteria</taxon>
        <taxon>Bacillati</taxon>
        <taxon>Bacillota</taxon>
        <taxon>Clostridia</taxon>
        <taxon>Eubacteriales</taxon>
        <taxon>Oscillospiraceae</taxon>
        <taxon>Youxingia</taxon>
    </lineage>
</organism>
<sequence>MDINGWNYLFENLPHWRIREHFPYVYDQLTQSVTGKYAILIYSIAEVTMCNEVGCLAVFENREHPLLLLNAYKAHFPPQTPVFSANGRYMCLKSQVYLSDQNRVECPLLLLDLYERQFTVLTMDTHGHQIAIQNQTEKELVLHLTPCSNPSEESEQQESIQMAELLWHPFQEINMLERWLKR</sequence>
<evidence type="ECO:0000313" key="1">
    <source>
        <dbReference type="EMBL" id="MBC8584805.1"/>
    </source>
</evidence>
<dbReference type="AlphaFoldDB" id="A0A926IH61"/>
<name>A0A926IH61_9FIRM</name>
<evidence type="ECO:0000313" key="2">
    <source>
        <dbReference type="Proteomes" id="UP000623678"/>
    </source>
</evidence>
<keyword evidence="2" id="KW-1185">Reference proteome</keyword>
<proteinExistence type="predicted"/>
<reference evidence="1" key="1">
    <citation type="submission" date="2020-08" db="EMBL/GenBank/DDBJ databases">
        <title>Genome public.</title>
        <authorList>
            <person name="Liu C."/>
            <person name="Sun Q."/>
        </authorList>
    </citation>
    <scope>NUCLEOTIDE SEQUENCE</scope>
    <source>
        <strain evidence="1">NSJ-64</strain>
    </source>
</reference>
<gene>
    <name evidence="1" type="ORF">H8705_04335</name>
</gene>
<accession>A0A926IH61</accession>
<comment type="caution">
    <text evidence="1">The sequence shown here is derived from an EMBL/GenBank/DDBJ whole genome shotgun (WGS) entry which is preliminary data.</text>
</comment>
<dbReference type="EMBL" id="JACRTD010000003">
    <property type="protein sequence ID" value="MBC8584805.1"/>
    <property type="molecule type" value="Genomic_DNA"/>
</dbReference>
<protein>
    <submittedName>
        <fullName evidence="1">Uncharacterized protein</fullName>
    </submittedName>
</protein>
<dbReference type="Proteomes" id="UP000623678">
    <property type="component" value="Unassembled WGS sequence"/>
</dbReference>
<dbReference type="RefSeq" id="WP_262394627.1">
    <property type="nucleotide sequence ID" value="NZ_JACRTD010000003.1"/>
</dbReference>